<reference evidence="1 2" key="1">
    <citation type="submission" date="2019-06" db="EMBL/GenBank/DDBJ databases">
        <title>Genomic Encyclopedia of Type Strains, Phase IV (KMG-V): Genome sequencing to study the core and pangenomes of soil and plant-associated prokaryotes.</title>
        <authorList>
            <person name="Whitman W."/>
        </authorList>
    </citation>
    <scope>NUCLEOTIDE SEQUENCE [LARGE SCALE GENOMIC DNA]</scope>
    <source>
        <strain evidence="1 2">BR 11865</strain>
    </source>
</reference>
<dbReference type="EMBL" id="VITO01000023">
    <property type="protein sequence ID" value="TWB18878.1"/>
    <property type="molecule type" value="Genomic_DNA"/>
</dbReference>
<dbReference type="Proteomes" id="UP000316545">
    <property type="component" value="Unassembled WGS sequence"/>
</dbReference>
<comment type="caution">
    <text evidence="1">The sequence shown here is derived from an EMBL/GenBank/DDBJ whole genome shotgun (WGS) entry which is preliminary data.</text>
</comment>
<organism evidence="1 2">
    <name type="scientific">Nitrospirillum amazonense</name>
    <dbReference type="NCBI Taxonomy" id="28077"/>
    <lineage>
        <taxon>Bacteria</taxon>
        <taxon>Pseudomonadati</taxon>
        <taxon>Pseudomonadota</taxon>
        <taxon>Alphaproteobacteria</taxon>
        <taxon>Rhodospirillales</taxon>
        <taxon>Azospirillaceae</taxon>
        <taxon>Nitrospirillum</taxon>
    </lineage>
</organism>
<proteinExistence type="predicted"/>
<evidence type="ECO:0000313" key="2">
    <source>
        <dbReference type="Proteomes" id="UP000316545"/>
    </source>
</evidence>
<name>A0A560FB88_9PROT</name>
<sequence>MTDTRRTTAIAIKHCLDNLALDARRNNMGELVHLLGLASLAAEDAAKAADSRTMGLQSLLDRTPQGRC</sequence>
<dbReference type="RefSeq" id="WP_145619762.1">
    <property type="nucleotide sequence ID" value="NZ_JAYNFR010000033.1"/>
</dbReference>
<accession>A0A560FB88</accession>
<keyword evidence="2" id="KW-1185">Reference proteome</keyword>
<dbReference type="AlphaFoldDB" id="A0A560FB88"/>
<gene>
    <name evidence="1" type="ORF">FBZ88_12334</name>
</gene>
<evidence type="ECO:0000313" key="1">
    <source>
        <dbReference type="EMBL" id="TWB18878.1"/>
    </source>
</evidence>
<protein>
    <submittedName>
        <fullName evidence="1">Uncharacterized protein</fullName>
    </submittedName>
</protein>